<evidence type="ECO:0000313" key="1">
    <source>
        <dbReference type="EMBL" id="PON81392.1"/>
    </source>
</evidence>
<dbReference type="EMBL" id="JXTC01000218">
    <property type="protein sequence ID" value="PON81392.1"/>
    <property type="molecule type" value="Genomic_DNA"/>
</dbReference>
<dbReference type="AlphaFoldDB" id="A0A2P5E768"/>
<organism evidence="1 2">
    <name type="scientific">Trema orientale</name>
    <name type="common">Charcoal tree</name>
    <name type="synonym">Celtis orientalis</name>
    <dbReference type="NCBI Taxonomy" id="63057"/>
    <lineage>
        <taxon>Eukaryota</taxon>
        <taxon>Viridiplantae</taxon>
        <taxon>Streptophyta</taxon>
        <taxon>Embryophyta</taxon>
        <taxon>Tracheophyta</taxon>
        <taxon>Spermatophyta</taxon>
        <taxon>Magnoliopsida</taxon>
        <taxon>eudicotyledons</taxon>
        <taxon>Gunneridae</taxon>
        <taxon>Pentapetalae</taxon>
        <taxon>rosids</taxon>
        <taxon>fabids</taxon>
        <taxon>Rosales</taxon>
        <taxon>Cannabaceae</taxon>
        <taxon>Trema</taxon>
    </lineage>
</organism>
<sequence length="171" mass="19330">MTDYGGRRDDWRIDFGVSEVKAACEMEDGYGLHKDLGTVKGPKIVEIFRENSRHIWKIVGASNHQWLYRKSRLRAWRFGEDAKRAPKLDHLQHLYKLIQDLQHRLICQIIPLLVSCLCTGCSSGVQARDWQQGGWLVFSASVAGGSSAACNNTSITSEELLKIIDCPDEKL</sequence>
<protein>
    <submittedName>
        <fullName evidence="1">Uncharacterized protein</fullName>
    </submittedName>
</protein>
<evidence type="ECO:0000313" key="2">
    <source>
        <dbReference type="Proteomes" id="UP000237000"/>
    </source>
</evidence>
<gene>
    <name evidence="1" type="ORF">TorRG33x02_228170</name>
</gene>
<accession>A0A2P5E768</accession>
<proteinExistence type="predicted"/>
<keyword evidence="2" id="KW-1185">Reference proteome</keyword>
<dbReference type="InParanoid" id="A0A2P5E768"/>
<reference evidence="2" key="1">
    <citation type="submission" date="2016-06" db="EMBL/GenBank/DDBJ databases">
        <title>Parallel loss of symbiosis genes in relatives of nitrogen-fixing non-legume Parasponia.</title>
        <authorList>
            <person name="Van Velzen R."/>
            <person name="Holmer R."/>
            <person name="Bu F."/>
            <person name="Rutten L."/>
            <person name="Van Zeijl A."/>
            <person name="Liu W."/>
            <person name="Santuari L."/>
            <person name="Cao Q."/>
            <person name="Sharma T."/>
            <person name="Shen D."/>
            <person name="Roswanjaya Y."/>
            <person name="Wardhani T."/>
            <person name="Kalhor M.S."/>
            <person name="Jansen J."/>
            <person name="Van den Hoogen J."/>
            <person name="Gungor B."/>
            <person name="Hartog M."/>
            <person name="Hontelez J."/>
            <person name="Verver J."/>
            <person name="Yang W.-C."/>
            <person name="Schijlen E."/>
            <person name="Repin R."/>
            <person name="Schilthuizen M."/>
            <person name="Schranz E."/>
            <person name="Heidstra R."/>
            <person name="Miyata K."/>
            <person name="Fedorova E."/>
            <person name="Kohlen W."/>
            <person name="Bisseling T."/>
            <person name="Smit S."/>
            <person name="Geurts R."/>
        </authorList>
    </citation>
    <scope>NUCLEOTIDE SEQUENCE [LARGE SCALE GENOMIC DNA]</scope>
    <source>
        <strain evidence="2">cv. RG33-2</strain>
    </source>
</reference>
<comment type="caution">
    <text evidence="1">The sequence shown here is derived from an EMBL/GenBank/DDBJ whole genome shotgun (WGS) entry which is preliminary data.</text>
</comment>
<name>A0A2P5E768_TREOI</name>
<dbReference type="Proteomes" id="UP000237000">
    <property type="component" value="Unassembled WGS sequence"/>
</dbReference>